<evidence type="ECO:0008006" key="3">
    <source>
        <dbReference type="Google" id="ProtNLM"/>
    </source>
</evidence>
<dbReference type="Proteomes" id="UP000637074">
    <property type="component" value="Unassembled WGS sequence"/>
</dbReference>
<gene>
    <name evidence="1" type="ORF">AM1BK_19160</name>
</gene>
<keyword evidence="2" id="KW-1185">Reference proteome</keyword>
<reference evidence="1 2" key="1">
    <citation type="journal article" date="2022" name="Int. J. Syst. Evol. Microbiol.">
        <title>Neobacillus kokaensis sp. nov., isolated from soil.</title>
        <authorList>
            <person name="Yuki K."/>
            <person name="Matsubara H."/>
            <person name="Yamaguchi S."/>
        </authorList>
    </citation>
    <scope>NUCLEOTIDE SEQUENCE [LARGE SCALE GENOMIC DNA]</scope>
    <source>
        <strain evidence="1 2">LOB 377</strain>
    </source>
</reference>
<dbReference type="RefSeq" id="WP_191272133.1">
    <property type="nucleotide sequence ID" value="NZ_BNDS01000006.1"/>
</dbReference>
<sequence>MSKKDELEEKLLRFALPALYKRLVDIFSMLNLHPHDVQATVIKEESGFVVTLRFAADFSQSISTHINFEQANNPDEEVTLFFEEAAEKCKTRLISDYYKMIKL</sequence>
<evidence type="ECO:0000313" key="2">
    <source>
        <dbReference type="Proteomes" id="UP000637074"/>
    </source>
</evidence>
<evidence type="ECO:0000313" key="1">
    <source>
        <dbReference type="EMBL" id="GHH98373.1"/>
    </source>
</evidence>
<dbReference type="EMBL" id="BNDS01000006">
    <property type="protein sequence ID" value="GHH98373.1"/>
    <property type="molecule type" value="Genomic_DNA"/>
</dbReference>
<accession>A0ABQ3N4D7</accession>
<comment type="caution">
    <text evidence="1">The sequence shown here is derived from an EMBL/GenBank/DDBJ whole genome shotgun (WGS) entry which is preliminary data.</text>
</comment>
<proteinExistence type="predicted"/>
<protein>
    <recommendedName>
        <fullName evidence="3">DUF3194 domain-containing protein</fullName>
    </recommendedName>
</protein>
<organism evidence="1 2">
    <name type="scientific">Neobacillus kokaensis</name>
    <dbReference type="NCBI Taxonomy" id="2759023"/>
    <lineage>
        <taxon>Bacteria</taxon>
        <taxon>Bacillati</taxon>
        <taxon>Bacillota</taxon>
        <taxon>Bacilli</taxon>
        <taxon>Bacillales</taxon>
        <taxon>Bacillaceae</taxon>
        <taxon>Neobacillus</taxon>
    </lineage>
</organism>
<name>A0ABQ3N4D7_9BACI</name>